<keyword evidence="2" id="KW-1185">Reference proteome</keyword>
<proteinExistence type="predicted"/>
<dbReference type="GO" id="GO:0016791">
    <property type="term" value="F:phosphatase activity"/>
    <property type="evidence" value="ECO:0007669"/>
    <property type="project" value="UniProtKB-ARBA"/>
</dbReference>
<dbReference type="InterPro" id="IPR006379">
    <property type="entry name" value="HAD-SF_hydro_IIB"/>
</dbReference>
<dbReference type="SFLD" id="SFLDG01140">
    <property type="entry name" value="C2.B:_Phosphomannomutase_and_P"/>
    <property type="match status" value="1"/>
</dbReference>
<dbReference type="Proteomes" id="UP000460412">
    <property type="component" value="Unassembled WGS sequence"/>
</dbReference>
<comment type="caution">
    <text evidence="1">The sequence shown here is derived from an EMBL/GenBank/DDBJ whole genome shotgun (WGS) entry which is preliminary data.</text>
</comment>
<dbReference type="GO" id="GO:0005829">
    <property type="term" value="C:cytosol"/>
    <property type="evidence" value="ECO:0007669"/>
    <property type="project" value="TreeGrafter"/>
</dbReference>
<dbReference type="Gene3D" id="3.40.50.1000">
    <property type="entry name" value="HAD superfamily/HAD-like"/>
    <property type="match status" value="1"/>
</dbReference>
<keyword evidence="1" id="KW-0378">Hydrolase</keyword>
<dbReference type="SFLD" id="SFLDS00003">
    <property type="entry name" value="Haloacid_Dehalogenase"/>
    <property type="match status" value="1"/>
</dbReference>
<organism evidence="1 2">
    <name type="scientific">Sporofaciens musculi</name>
    <dbReference type="NCBI Taxonomy" id="2681861"/>
    <lineage>
        <taxon>Bacteria</taxon>
        <taxon>Bacillati</taxon>
        <taxon>Bacillota</taxon>
        <taxon>Clostridia</taxon>
        <taxon>Lachnospirales</taxon>
        <taxon>Lachnospiraceae</taxon>
        <taxon>Sporofaciens</taxon>
    </lineage>
</organism>
<dbReference type="InterPro" id="IPR023214">
    <property type="entry name" value="HAD_sf"/>
</dbReference>
<dbReference type="NCBIfam" id="TIGR01484">
    <property type="entry name" value="HAD-SF-IIB"/>
    <property type="match status" value="1"/>
</dbReference>
<dbReference type="InterPro" id="IPR000150">
    <property type="entry name" value="Cof"/>
</dbReference>
<dbReference type="GO" id="GO:0000287">
    <property type="term" value="F:magnesium ion binding"/>
    <property type="evidence" value="ECO:0007669"/>
    <property type="project" value="TreeGrafter"/>
</dbReference>
<evidence type="ECO:0000313" key="1">
    <source>
        <dbReference type="EMBL" id="MXP74337.1"/>
    </source>
</evidence>
<protein>
    <submittedName>
        <fullName evidence="1">Cof-type HAD-IIB family hydrolase</fullName>
    </submittedName>
</protein>
<dbReference type="NCBIfam" id="TIGR00099">
    <property type="entry name" value="Cof-subfamily"/>
    <property type="match status" value="1"/>
</dbReference>
<sequence>MGKLIFLDIDGTIRDFDGTVLESGVEAIRKARQNGHEVFLNTGRLYCRIEKKIRDIGFDGVVASSGGYIEYQGERIGHKYFTQLAYIELMKDLLEQDCVVEMGNNKECYVLQENWEDYCRIYTKLCEKLCVDESEALMPRPVESLLEVPDVEQLVVFSRDEVSREILSKWGYSFHITHLCLPYSERWAGEITPNYITKAEAIRQILKMRECGREDTVAIGDGDNDIEMIRFAGTGVAMGNGSPWAKEIADYVTAPIKEDGLWKAFRHLGLV</sequence>
<reference evidence="1 2" key="1">
    <citation type="submission" date="2019-12" db="EMBL/GenBank/DDBJ databases">
        <title>Sporaefaciens musculi gen. nov., sp. nov., a novel bacterium isolated from the caecum of an obese mouse.</title>
        <authorList>
            <person name="Rasmussen T.S."/>
            <person name="Streidl T."/>
            <person name="Hitch T.C.A."/>
            <person name="Wortmann E."/>
            <person name="Deptula P."/>
            <person name="Hansen M."/>
            <person name="Nielsen D.S."/>
            <person name="Clavel T."/>
            <person name="Vogensen F.K."/>
        </authorList>
    </citation>
    <scope>NUCLEOTIDE SEQUENCE [LARGE SCALE GENOMIC DNA]</scope>
    <source>
        <strain evidence="1 2">WCA-9-b2</strain>
    </source>
</reference>
<dbReference type="EMBL" id="WUQX01000001">
    <property type="protein sequence ID" value="MXP74337.1"/>
    <property type="molecule type" value="Genomic_DNA"/>
</dbReference>
<dbReference type="PANTHER" id="PTHR10000:SF25">
    <property type="entry name" value="PHOSPHATASE YKRA-RELATED"/>
    <property type="match status" value="1"/>
</dbReference>
<dbReference type="Pfam" id="PF08282">
    <property type="entry name" value="Hydrolase_3"/>
    <property type="match status" value="1"/>
</dbReference>
<gene>
    <name evidence="1" type="ORF">GN277_02535</name>
</gene>
<dbReference type="PANTHER" id="PTHR10000">
    <property type="entry name" value="PHOSPHOSERINE PHOSPHATASE"/>
    <property type="match status" value="1"/>
</dbReference>
<dbReference type="RefSeq" id="WP_159749557.1">
    <property type="nucleotide sequence ID" value="NZ_CATIFW010000008.1"/>
</dbReference>
<evidence type="ECO:0000313" key="2">
    <source>
        <dbReference type="Proteomes" id="UP000460412"/>
    </source>
</evidence>
<dbReference type="AlphaFoldDB" id="A0A7X3SHH0"/>
<dbReference type="PROSITE" id="PS01229">
    <property type="entry name" value="COF_2"/>
    <property type="match status" value="1"/>
</dbReference>
<dbReference type="InterPro" id="IPR036412">
    <property type="entry name" value="HAD-like_sf"/>
</dbReference>
<name>A0A7X3SHH0_9FIRM</name>
<dbReference type="Gene3D" id="3.30.1240.10">
    <property type="match status" value="1"/>
</dbReference>
<accession>A0A7X3SHH0</accession>
<dbReference type="SUPFAM" id="SSF56784">
    <property type="entry name" value="HAD-like"/>
    <property type="match status" value="1"/>
</dbReference>